<feature type="compositionally biased region" description="Acidic residues" evidence="1">
    <location>
        <begin position="122"/>
        <end position="141"/>
    </location>
</feature>
<dbReference type="AlphaFoldDB" id="A0A1Y3BGP0"/>
<keyword evidence="3" id="KW-1185">Reference proteome</keyword>
<protein>
    <submittedName>
        <fullName evidence="2">Uncharacterized protein</fullName>
    </submittedName>
</protein>
<feature type="non-terminal residue" evidence="2">
    <location>
        <position position="141"/>
    </location>
</feature>
<proteinExistence type="predicted"/>
<evidence type="ECO:0000313" key="2">
    <source>
        <dbReference type="EMBL" id="OTF79214.1"/>
    </source>
</evidence>
<accession>A0A1Y3BGP0</accession>
<feature type="compositionally biased region" description="Basic residues" evidence="1">
    <location>
        <begin position="8"/>
        <end position="34"/>
    </location>
</feature>
<evidence type="ECO:0000313" key="3">
    <source>
        <dbReference type="Proteomes" id="UP000194236"/>
    </source>
</evidence>
<name>A0A1Y3BGP0_EURMA</name>
<dbReference type="EMBL" id="MUJZ01024251">
    <property type="protein sequence ID" value="OTF79214.1"/>
    <property type="molecule type" value="Genomic_DNA"/>
</dbReference>
<comment type="caution">
    <text evidence="2">The sequence shown here is derived from an EMBL/GenBank/DDBJ whole genome shotgun (WGS) entry which is preliminary data.</text>
</comment>
<reference evidence="2 3" key="1">
    <citation type="submission" date="2017-03" db="EMBL/GenBank/DDBJ databases">
        <title>Genome Survey of Euroglyphus maynei.</title>
        <authorList>
            <person name="Arlian L.G."/>
            <person name="Morgan M.S."/>
            <person name="Rider S.D."/>
        </authorList>
    </citation>
    <scope>NUCLEOTIDE SEQUENCE [LARGE SCALE GENOMIC DNA]</scope>
    <source>
        <strain evidence="2">Arlian Lab</strain>
        <tissue evidence="2">Whole body</tissue>
    </source>
</reference>
<organism evidence="2 3">
    <name type="scientific">Euroglyphus maynei</name>
    <name type="common">Mayne's house dust mite</name>
    <dbReference type="NCBI Taxonomy" id="6958"/>
    <lineage>
        <taxon>Eukaryota</taxon>
        <taxon>Metazoa</taxon>
        <taxon>Ecdysozoa</taxon>
        <taxon>Arthropoda</taxon>
        <taxon>Chelicerata</taxon>
        <taxon>Arachnida</taxon>
        <taxon>Acari</taxon>
        <taxon>Acariformes</taxon>
        <taxon>Sarcoptiformes</taxon>
        <taxon>Astigmata</taxon>
        <taxon>Psoroptidia</taxon>
        <taxon>Analgoidea</taxon>
        <taxon>Pyroglyphidae</taxon>
        <taxon>Pyroglyphinae</taxon>
        <taxon>Euroglyphus</taxon>
    </lineage>
</organism>
<evidence type="ECO:0000256" key="1">
    <source>
        <dbReference type="SAM" id="MobiDB-lite"/>
    </source>
</evidence>
<feature type="non-terminal residue" evidence="2">
    <location>
        <position position="1"/>
    </location>
</feature>
<dbReference type="Proteomes" id="UP000194236">
    <property type="component" value="Unassembled WGS sequence"/>
</dbReference>
<feature type="region of interest" description="Disordered" evidence="1">
    <location>
        <begin position="1"/>
        <end position="36"/>
    </location>
</feature>
<feature type="region of interest" description="Disordered" evidence="1">
    <location>
        <begin position="109"/>
        <end position="141"/>
    </location>
</feature>
<gene>
    <name evidence="2" type="ORF">BLA29_013780</name>
</gene>
<sequence length="141" mass="16583">KNTIIERPKKKLSSFKKRPKKHGRRRLSPVSKRRKELESKIDQLIDQDLEEFRKIPKEQLRKFMAGLYPDKLQEGTTPCQESRFEEIQKHYLTPVRDMIQSSLESAGKLFSQINPVTTEKSSDEDEEESTTEEEQSSEDNE</sequence>